<dbReference type="Proteomes" id="UP001219518">
    <property type="component" value="Unassembled WGS sequence"/>
</dbReference>
<evidence type="ECO:0000313" key="2">
    <source>
        <dbReference type="EMBL" id="KAK3921366.1"/>
    </source>
</evidence>
<feature type="compositionally biased region" description="Low complexity" evidence="1">
    <location>
        <begin position="127"/>
        <end position="146"/>
    </location>
</feature>
<dbReference type="AlphaFoldDB" id="A0AAE1LIE7"/>
<accession>A0AAE1LIE7</accession>
<evidence type="ECO:0000256" key="1">
    <source>
        <dbReference type="SAM" id="MobiDB-lite"/>
    </source>
</evidence>
<feature type="region of interest" description="Disordered" evidence="1">
    <location>
        <begin position="116"/>
        <end position="153"/>
    </location>
</feature>
<evidence type="ECO:0000313" key="3">
    <source>
        <dbReference type="Proteomes" id="UP001219518"/>
    </source>
</evidence>
<proteinExistence type="predicted"/>
<protein>
    <submittedName>
        <fullName evidence="2">Variant surface glycoprotein MITAT 1.4A</fullName>
    </submittedName>
</protein>
<feature type="region of interest" description="Disordered" evidence="1">
    <location>
        <begin position="1"/>
        <end position="27"/>
    </location>
</feature>
<dbReference type="EMBL" id="JAHWGI010001033">
    <property type="protein sequence ID" value="KAK3921366.1"/>
    <property type="molecule type" value="Genomic_DNA"/>
</dbReference>
<name>A0AAE1LIE7_9NEOP</name>
<reference evidence="2" key="2">
    <citation type="journal article" date="2023" name="BMC Genomics">
        <title>Pest status, molecular evolution, and epigenetic factors derived from the genome assembly of Frankliniella fusca, a thysanopteran phytovirus vector.</title>
        <authorList>
            <person name="Catto M.A."/>
            <person name="Labadie P.E."/>
            <person name="Jacobson A.L."/>
            <person name="Kennedy G.G."/>
            <person name="Srinivasan R."/>
            <person name="Hunt B.G."/>
        </authorList>
    </citation>
    <scope>NUCLEOTIDE SEQUENCE</scope>
    <source>
        <strain evidence="2">PL_HMW_Pooled</strain>
    </source>
</reference>
<reference evidence="2" key="1">
    <citation type="submission" date="2021-07" db="EMBL/GenBank/DDBJ databases">
        <authorList>
            <person name="Catto M.A."/>
            <person name="Jacobson A."/>
            <person name="Kennedy G."/>
            <person name="Labadie P."/>
            <person name="Hunt B.G."/>
            <person name="Srinivasan R."/>
        </authorList>
    </citation>
    <scope>NUCLEOTIDE SEQUENCE</scope>
    <source>
        <strain evidence="2">PL_HMW_Pooled</strain>
        <tissue evidence="2">Head</tissue>
    </source>
</reference>
<keyword evidence="3" id="KW-1185">Reference proteome</keyword>
<sequence length="153" mass="16087">MGYTSHSHSVPLRSIRVPPSERSHQKHPLRAVIRGAGSAAAVAPARLPLPASRGRGGCNRCGSGPGSGTAVPARITPQDHRQQNALIAEPEGEPSRHIRRTRGLVVAVVRRRKARYGTDTDTDTGHGPARQGAAGRGTAQAPRAAGIRPRCPD</sequence>
<organism evidence="2 3">
    <name type="scientific">Frankliniella fusca</name>
    <dbReference type="NCBI Taxonomy" id="407009"/>
    <lineage>
        <taxon>Eukaryota</taxon>
        <taxon>Metazoa</taxon>
        <taxon>Ecdysozoa</taxon>
        <taxon>Arthropoda</taxon>
        <taxon>Hexapoda</taxon>
        <taxon>Insecta</taxon>
        <taxon>Pterygota</taxon>
        <taxon>Neoptera</taxon>
        <taxon>Paraneoptera</taxon>
        <taxon>Thysanoptera</taxon>
        <taxon>Terebrantia</taxon>
        <taxon>Thripoidea</taxon>
        <taxon>Thripidae</taxon>
        <taxon>Frankliniella</taxon>
    </lineage>
</organism>
<comment type="caution">
    <text evidence="2">The sequence shown here is derived from an EMBL/GenBank/DDBJ whole genome shotgun (WGS) entry which is preliminary data.</text>
</comment>
<gene>
    <name evidence="2" type="ORF">KUF71_010581</name>
</gene>
<feature type="compositionally biased region" description="Gly residues" evidence="1">
    <location>
        <begin position="54"/>
        <end position="67"/>
    </location>
</feature>
<feature type="region of interest" description="Disordered" evidence="1">
    <location>
        <begin position="47"/>
        <end position="74"/>
    </location>
</feature>